<dbReference type="InterPro" id="IPR017853">
    <property type="entry name" value="GH"/>
</dbReference>
<keyword evidence="5 9" id="KW-0378">Hydrolase</keyword>
<evidence type="ECO:0000313" key="11">
    <source>
        <dbReference type="EMBL" id="OWK30405.1"/>
    </source>
</evidence>
<gene>
    <name evidence="11" type="primary">xynA</name>
    <name evidence="11" type="ORF">SPDO_20910</name>
</gene>
<sequence length="361" mass="40611">MDGLGRQLHGTDNQVRRRDMLVGLPIFASSLLAFDHAQSVGATTRERFAGKPKLGTAVRKEDVADQAIARIIADNFSIVSPERDLKMSVTWPNRSKYDFSGFDTIYRFAQRTGLRVRGHTLIWHNSVPGWSRAAVSVSRPQMYRLIEGYAGALGRYAFCSWDVVNEALADASGKGDLRDSFWLRSLGENYIAEIFAIARSIHPSTPLIYNDYGLEFGGFKQQAALRLLRRLVDKGVPISGLGLQSHLFARDNPAFPSLWRFVENVTALGIGIYITELDISSKYVADHRNDEDIDLATERTLNAYLSCFAGARIREITTWGVTDRHSWLNPQGHLRQRPLPFDANGRPKRMWTAIENLAVDR</sequence>
<dbReference type="InterPro" id="IPR044846">
    <property type="entry name" value="GH10"/>
</dbReference>
<accession>A0A245ZKZ8</accession>
<dbReference type="PROSITE" id="PS51760">
    <property type="entry name" value="GH10_2"/>
    <property type="match status" value="1"/>
</dbReference>
<proteinExistence type="inferred from homology"/>
<evidence type="ECO:0000256" key="1">
    <source>
        <dbReference type="ARBA" id="ARBA00000681"/>
    </source>
</evidence>
<evidence type="ECO:0000313" key="12">
    <source>
        <dbReference type="Proteomes" id="UP000197290"/>
    </source>
</evidence>
<evidence type="ECO:0000256" key="5">
    <source>
        <dbReference type="ARBA" id="ARBA00022801"/>
    </source>
</evidence>
<evidence type="ECO:0000256" key="8">
    <source>
        <dbReference type="ARBA" id="ARBA00023326"/>
    </source>
</evidence>
<keyword evidence="8 9" id="KW-0624">Polysaccharide degradation</keyword>
<keyword evidence="3 11" id="KW-0858">Xylan degradation</keyword>
<evidence type="ECO:0000256" key="6">
    <source>
        <dbReference type="ARBA" id="ARBA00023277"/>
    </source>
</evidence>
<evidence type="ECO:0000256" key="3">
    <source>
        <dbReference type="ARBA" id="ARBA00022651"/>
    </source>
</evidence>
<dbReference type="Gene3D" id="3.20.20.80">
    <property type="entry name" value="Glycosidases"/>
    <property type="match status" value="1"/>
</dbReference>
<dbReference type="PRINTS" id="PR00134">
    <property type="entry name" value="GLHYDRLASE10"/>
</dbReference>
<dbReference type="AlphaFoldDB" id="A0A245ZKZ8"/>
<dbReference type="Pfam" id="PF00331">
    <property type="entry name" value="Glyco_hydro_10"/>
    <property type="match status" value="1"/>
</dbReference>
<dbReference type="SMART" id="SM00633">
    <property type="entry name" value="Glyco_10"/>
    <property type="match status" value="1"/>
</dbReference>
<dbReference type="SUPFAM" id="SSF51445">
    <property type="entry name" value="(Trans)glycosidases"/>
    <property type="match status" value="1"/>
</dbReference>
<evidence type="ECO:0000256" key="4">
    <source>
        <dbReference type="ARBA" id="ARBA00022729"/>
    </source>
</evidence>
<feature type="domain" description="GH10" evidence="10">
    <location>
        <begin position="48"/>
        <end position="357"/>
    </location>
</feature>
<name>A0A245ZKZ8_9SPHN</name>
<keyword evidence="12" id="KW-1185">Reference proteome</keyword>
<dbReference type="InterPro" id="IPR001000">
    <property type="entry name" value="GH10_dom"/>
</dbReference>
<dbReference type="GO" id="GO:0031176">
    <property type="term" value="F:endo-1,4-beta-xylanase activity"/>
    <property type="evidence" value="ECO:0007669"/>
    <property type="project" value="UniProtKB-EC"/>
</dbReference>
<evidence type="ECO:0000256" key="2">
    <source>
        <dbReference type="ARBA" id="ARBA00007495"/>
    </source>
</evidence>
<comment type="similarity">
    <text evidence="2 9">Belongs to the glycosyl hydrolase 10 (cellulase F) family.</text>
</comment>
<organism evidence="11 12">
    <name type="scientific">Sphingomonas dokdonensis</name>
    <dbReference type="NCBI Taxonomy" id="344880"/>
    <lineage>
        <taxon>Bacteria</taxon>
        <taxon>Pseudomonadati</taxon>
        <taxon>Pseudomonadota</taxon>
        <taxon>Alphaproteobacteria</taxon>
        <taxon>Sphingomonadales</taxon>
        <taxon>Sphingomonadaceae</taxon>
        <taxon>Sphingomonas</taxon>
    </lineage>
</organism>
<dbReference type="EC" id="3.2.1.8" evidence="9"/>
<dbReference type="Proteomes" id="UP000197290">
    <property type="component" value="Unassembled WGS sequence"/>
</dbReference>
<evidence type="ECO:0000259" key="10">
    <source>
        <dbReference type="PROSITE" id="PS51760"/>
    </source>
</evidence>
<comment type="caution">
    <text evidence="11">The sequence shown here is derived from an EMBL/GenBank/DDBJ whole genome shotgun (WGS) entry which is preliminary data.</text>
</comment>
<keyword evidence="4" id="KW-0732">Signal</keyword>
<dbReference type="GO" id="GO:0045493">
    <property type="term" value="P:xylan catabolic process"/>
    <property type="evidence" value="ECO:0007669"/>
    <property type="project" value="UniProtKB-KW"/>
</dbReference>
<dbReference type="PANTHER" id="PTHR31490:SF88">
    <property type="entry name" value="BETA-XYLANASE"/>
    <property type="match status" value="1"/>
</dbReference>
<keyword evidence="6 9" id="KW-0119">Carbohydrate metabolism</keyword>
<dbReference type="EMBL" id="NBBI01000003">
    <property type="protein sequence ID" value="OWK30405.1"/>
    <property type="molecule type" value="Genomic_DNA"/>
</dbReference>
<keyword evidence="7 9" id="KW-0326">Glycosidase</keyword>
<evidence type="ECO:0000256" key="9">
    <source>
        <dbReference type="RuleBase" id="RU361174"/>
    </source>
</evidence>
<reference evidence="11 12" key="1">
    <citation type="submission" date="2017-03" db="EMBL/GenBank/DDBJ databases">
        <title>Genome sequence of Sphingomonas dokdonensis DSM 21029.</title>
        <authorList>
            <person name="Poehlein A."/>
            <person name="Wuebbeler J.H."/>
            <person name="Steinbuechel A."/>
            <person name="Daniel R."/>
        </authorList>
    </citation>
    <scope>NUCLEOTIDE SEQUENCE [LARGE SCALE GENOMIC DNA]</scope>
    <source>
        <strain evidence="11 12">DSM 21029</strain>
    </source>
</reference>
<evidence type="ECO:0000256" key="7">
    <source>
        <dbReference type="ARBA" id="ARBA00023295"/>
    </source>
</evidence>
<dbReference type="PANTHER" id="PTHR31490">
    <property type="entry name" value="GLYCOSYL HYDROLASE"/>
    <property type="match status" value="1"/>
</dbReference>
<protein>
    <recommendedName>
        <fullName evidence="9">Beta-xylanase</fullName>
        <ecNumber evidence="9">3.2.1.8</ecNumber>
    </recommendedName>
</protein>
<comment type="catalytic activity">
    <reaction evidence="1 9">
        <text>Endohydrolysis of (1-&gt;4)-beta-D-xylosidic linkages in xylans.</text>
        <dbReference type="EC" id="3.2.1.8"/>
    </reaction>
</comment>